<name>A0AAD8ENX0_DIPPU</name>
<sequence>PPANEQVDFRTHLGRSPTSENFAGISTELTSEVRVAEEEPYSKVLINKSSYSRYFEKNSNWHTFPVTLARCVVPDRRVPCKGENVETHSRDGLIDNGNRIVPTGITSKETELGNEVDKMNVDVA</sequence>
<evidence type="ECO:0000313" key="2">
    <source>
        <dbReference type="Proteomes" id="UP001233999"/>
    </source>
</evidence>
<reference evidence="1" key="2">
    <citation type="submission" date="2023-05" db="EMBL/GenBank/DDBJ databases">
        <authorList>
            <person name="Fouks B."/>
        </authorList>
    </citation>
    <scope>NUCLEOTIDE SEQUENCE</scope>
    <source>
        <strain evidence="1">Stay&amp;Tobe</strain>
        <tissue evidence="1">Testes</tissue>
    </source>
</reference>
<evidence type="ECO:0000313" key="1">
    <source>
        <dbReference type="EMBL" id="KAJ9596487.1"/>
    </source>
</evidence>
<proteinExistence type="predicted"/>
<accession>A0AAD8ENX0</accession>
<dbReference type="AlphaFoldDB" id="A0AAD8ENX0"/>
<reference evidence="1" key="1">
    <citation type="journal article" date="2023" name="IScience">
        <title>Live-bearing cockroach genome reveals convergent evolutionary mechanisms linked to viviparity in insects and beyond.</title>
        <authorList>
            <person name="Fouks B."/>
            <person name="Harrison M.C."/>
            <person name="Mikhailova A.A."/>
            <person name="Marchal E."/>
            <person name="English S."/>
            <person name="Carruthers M."/>
            <person name="Jennings E.C."/>
            <person name="Chiamaka E.L."/>
            <person name="Frigard R.A."/>
            <person name="Pippel M."/>
            <person name="Attardo G.M."/>
            <person name="Benoit J.B."/>
            <person name="Bornberg-Bauer E."/>
            <person name="Tobe S.S."/>
        </authorList>
    </citation>
    <scope>NUCLEOTIDE SEQUENCE</scope>
    <source>
        <strain evidence="1">Stay&amp;Tobe</strain>
    </source>
</reference>
<feature type="non-terminal residue" evidence="1">
    <location>
        <position position="1"/>
    </location>
</feature>
<feature type="non-terminal residue" evidence="1">
    <location>
        <position position="124"/>
    </location>
</feature>
<keyword evidence="2" id="KW-1185">Reference proteome</keyword>
<protein>
    <submittedName>
        <fullName evidence="1">Uncharacterized protein</fullName>
    </submittedName>
</protein>
<comment type="caution">
    <text evidence="1">The sequence shown here is derived from an EMBL/GenBank/DDBJ whole genome shotgun (WGS) entry which is preliminary data.</text>
</comment>
<dbReference type="Proteomes" id="UP001233999">
    <property type="component" value="Unassembled WGS sequence"/>
</dbReference>
<dbReference type="EMBL" id="JASPKZ010001985">
    <property type="protein sequence ID" value="KAJ9596487.1"/>
    <property type="molecule type" value="Genomic_DNA"/>
</dbReference>
<gene>
    <name evidence="1" type="ORF">L9F63_012488</name>
</gene>
<organism evidence="1 2">
    <name type="scientific">Diploptera punctata</name>
    <name type="common">Pacific beetle cockroach</name>
    <dbReference type="NCBI Taxonomy" id="6984"/>
    <lineage>
        <taxon>Eukaryota</taxon>
        <taxon>Metazoa</taxon>
        <taxon>Ecdysozoa</taxon>
        <taxon>Arthropoda</taxon>
        <taxon>Hexapoda</taxon>
        <taxon>Insecta</taxon>
        <taxon>Pterygota</taxon>
        <taxon>Neoptera</taxon>
        <taxon>Polyneoptera</taxon>
        <taxon>Dictyoptera</taxon>
        <taxon>Blattodea</taxon>
        <taxon>Blaberoidea</taxon>
        <taxon>Blaberidae</taxon>
        <taxon>Diplopterinae</taxon>
        <taxon>Diploptera</taxon>
    </lineage>
</organism>